<reference evidence="4" key="1">
    <citation type="journal article" date="2023" name="Commun. Biol.">
        <title>Genome analysis of Parmales, the sister group of diatoms, reveals the evolutionary specialization of diatoms from phago-mixotrophs to photoautotrophs.</title>
        <authorList>
            <person name="Ban H."/>
            <person name="Sato S."/>
            <person name="Yoshikawa S."/>
            <person name="Yamada K."/>
            <person name="Nakamura Y."/>
            <person name="Ichinomiya M."/>
            <person name="Sato N."/>
            <person name="Blanc-Mathieu R."/>
            <person name="Endo H."/>
            <person name="Kuwata A."/>
            <person name="Ogata H."/>
        </authorList>
    </citation>
    <scope>NUCLEOTIDE SEQUENCE [LARGE SCALE GENOMIC DNA]</scope>
    <source>
        <strain evidence="4">NIES 3701</strain>
    </source>
</reference>
<dbReference type="AlphaFoldDB" id="A0A9W7E7P3"/>
<evidence type="ECO:0000256" key="1">
    <source>
        <dbReference type="ARBA" id="ARBA00005655"/>
    </source>
</evidence>
<evidence type="ECO:0000256" key="2">
    <source>
        <dbReference type="SAM" id="MobiDB-lite"/>
    </source>
</evidence>
<dbReference type="EMBL" id="BRXY01000126">
    <property type="protein sequence ID" value="GMH68538.1"/>
    <property type="molecule type" value="Genomic_DNA"/>
</dbReference>
<dbReference type="GO" id="GO:0005685">
    <property type="term" value="C:U1 snRNP"/>
    <property type="evidence" value="ECO:0007669"/>
    <property type="project" value="InterPro"/>
</dbReference>
<organism evidence="3 4">
    <name type="scientific">Triparma strigata</name>
    <dbReference type="NCBI Taxonomy" id="1606541"/>
    <lineage>
        <taxon>Eukaryota</taxon>
        <taxon>Sar</taxon>
        <taxon>Stramenopiles</taxon>
        <taxon>Ochrophyta</taxon>
        <taxon>Bolidophyceae</taxon>
        <taxon>Parmales</taxon>
        <taxon>Triparmaceae</taxon>
        <taxon>Triparma</taxon>
    </lineage>
</organism>
<feature type="region of interest" description="Disordered" evidence="2">
    <location>
        <begin position="244"/>
        <end position="267"/>
    </location>
</feature>
<dbReference type="GO" id="GO:0006376">
    <property type="term" value="P:mRNA splice site recognition"/>
    <property type="evidence" value="ECO:0007669"/>
    <property type="project" value="InterPro"/>
</dbReference>
<evidence type="ECO:0000313" key="4">
    <source>
        <dbReference type="Proteomes" id="UP001165085"/>
    </source>
</evidence>
<sequence>MAADAKALLDSLMGADRNSGQDRRQITAYDNDVCPFYTVWGEDPYELFENTKSSIGRNPLKCSPEAHMHWKSLPEAERRERHRGERDLLFFLRDLVTKNDRIVQRNHEKLRQEQHDNAKRLGTGDPITAVPLDAVTQIAKNCVDYDNHAAEIMELLKQDPSNAVEFLPKLQALTQLQASSYPQYSSIVQIQNLLIADKLVCPVSGNFMCAKDADERIAAHYAGKQYQGWEKCRAKLKELERSYPNLAGQRGPPPPSQGGYAFQGGTKRYGGGGGGGSGGGGYRGGGGGGWGGGGGGGGGGGYNNRGGGGGGWGGGGRGGSGHRGNRW</sequence>
<evidence type="ECO:0000313" key="3">
    <source>
        <dbReference type="EMBL" id="GMH68538.1"/>
    </source>
</evidence>
<dbReference type="OrthoDB" id="153872at2759"/>
<comment type="caution">
    <text evidence="3">The sequence shown here is derived from an EMBL/GenBank/DDBJ whole genome shotgun (WGS) entry which is preliminary data.</text>
</comment>
<gene>
    <name evidence="3" type="ORF">TrST_g11979</name>
</gene>
<keyword evidence="4" id="KW-1185">Reference proteome</keyword>
<dbReference type="GO" id="GO:0003729">
    <property type="term" value="F:mRNA binding"/>
    <property type="evidence" value="ECO:0007669"/>
    <property type="project" value="InterPro"/>
</dbReference>
<dbReference type="Proteomes" id="UP001165085">
    <property type="component" value="Unassembled WGS sequence"/>
</dbReference>
<name>A0A9W7E7P3_9STRA</name>
<dbReference type="Pfam" id="PF03194">
    <property type="entry name" value="LUC7"/>
    <property type="match status" value="1"/>
</dbReference>
<protein>
    <submittedName>
        <fullName evidence="3">Uncharacterized protein</fullName>
    </submittedName>
</protein>
<dbReference type="PANTHER" id="PTHR12375">
    <property type="entry name" value="RNA-BINDING PROTEIN LUC7-RELATED"/>
    <property type="match status" value="1"/>
</dbReference>
<accession>A0A9W7E7P3</accession>
<dbReference type="InterPro" id="IPR004882">
    <property type="entry name" value="Luc7-rel"/>
</dbReference>
<comment type="similarity">
    <text evidence="1">Belongs to the Luc7 family.</text>
</comment>
<feature type="region of interest" description="Disordered" evidence="2">
    <location>
        <begin position="285"/>
        <end position="327"/>
    </location>
</feature>
<proteinExistence type="inferred from homology"/>